<name>A0A0C9Z7K2_9AGAM</name>
<dbReference type="HOGENOM" id="CLU_2172037_0_0_1"/>
<sequence length="110" mass="11916">MPALSQGHSSQGVPSFALARHSSTCLFMLPASLVATLEGCNIALSSRLKLTDMERCCPANTNELNRLTFTVWGPSYLNTNAPPPSSLVIFVVVSEMNHNQQVAPSCFDIY</sequence>
<dbReference type="Proteomes" id="UP000054018">
    <property type="component" value="Unassembled WGS sequence"/>
</dbReference>
<protein>
    <submittedName>
        <fullName evidence="1">Uncharacterized protein</fullName>
    </submittedName>
</protein>
<reference evidence="2" key="2">
    <citation type="submission" date="2015-01" db="EMBL/GenBank/DDBJ databases">
        <title>Evolutionary Origins and Diversification of the Mycorrhizal Mutualists.</title>
        <authorList>
            <consortium name="DOE Joint Genome Institute"/>
            <consortium name="Mycorrhizal Genomics Consortium"/>
            <person name="Kohler A."/>
            <person name="Kuo A."/>
            <person name="Nagy L.G."/>
            <person name="Floudas D."/>
            <person name="Copeland A."/>
            <person name="Barry K.W."/>
            <person name="Cichocki N."/>
            <person name="Veneault-Fourrey C."/>
            <person name="LaButti K."/>
            <person name="Lindquist E.A."/>
            <person name="Lipzen A."/>
            <person name="Lundell T."/>
            <person name="Morin E."/>
            <person name="Murat C."/>
            <person name="Riley R."/>
            <person name="Ohm R."/>
            <person name="Sun H."/>
            <person name="Tunlid A."/>
            <person name="Henrissat B."/>
            <person name="Grigoriev I.V."/>
            <person name="Hibbett D.S."/>
            <person name="Martin F."/>
        </authorList>
    </citation>
    <scope>NUCLEOTIDE SEQUENCE [LARGE SCALE GENOMIC DNA]</scope>
    <source>
        <strain evidence="2">441</strain>
    </source>
</reference>
<dbReference type="EMBL" id="KN833875">
    <property type="protein sequence ID" value="KIK15858.1"/>
    <property type="molecule type" value="Genomic_DNA"/>
</dbReference>
<reference evidence="1 2" key="1">
    <citation type="submission" date="2014-04" db="EMBL/GenBank/DDBJ databases">
        <authorList>
            <consortium name="DOE Joint Genome Institute"/>
            <person name="Kuo A."/>
            <person name="Kohler A."/>
            <person name="Costa M.D."/>
            <person name="Nagy L.G."/>
            <person name="Floudas D."/>
            <person name="Copeland A."/>
            <person name="Barry K.W."/>
            <person name="Cichocki N."/>
            <person name="Veneault-Fourrey C."/>
            <person name="LaButti K."/>
            <person name="Lindquist E.A."/>
            <person name="Lipzen A."/>
            <person name="Lundell T."/>
            <person name="Morin E."/>
            <person name="Murat C."/>
            <person name="Sun H."/>
            <person name="Tunlid A."/>
            <person name="Henrissat B."/>
            <person name="Grigoriev I.V."/>
            <person name="Hibbett D.S."/>
            <person name="Martin F."/>
            <person name="Nordberg H.P."/>
            <person name="Cantor M.N."/>
            <person name="Hua S.X."/>
        </authorList>
    </citation>
    <scope>NUCLEOTIDE SEQUENCE [LARGE SCALE GENOMIC DNA]</scope>
    <source>
        <strain evidence="1 2">441</strain>
    </source>
</reference>
<gene>
    <name evidence="1" type="ORF">PISMIDRAFT_686933</name>
</gene>
<dbReference type="AlphaFoldDB" id="A0A0C9Z7K2"/>
<evidence type="ECO:0000313" key="1">
    <source>
        <dbReference type="EMBL" id="KIK15858.1"/>
    </source>
</evidence>
<accession>A0A0C9Z7K2</accession>
<keyword evidence="2" id="KW-1185">Reference proteome</keyword>
<evidence type="ECO:0000313" key="2">
    <source>
        <dbReference type="Proteomes" id="UP000054018"/>
    </source>
</evidence>
<organism evidence="1 2">
    <name type="scientific">Pisolithus microcarpus 441</name>
    <dbReference type="NCBI Taxonomy" id="765257"/>
    <lineage>
        <taxon>Eukaryota</taxon>
        <taxon>Fungi</taxon>
        <taxon>Dikarya</taxon>
        <taxon>Basidiomycota</taxon>
        <taxon>Agaricomycotina</taxon>
        <taxon>Agaricomycetes</taxon>
        <taxon>Agaricomycetidae</taxon>
        <taxon>Boletales</taxon>
        <taxon>Sclerodermatineae</taxon>
        <taxon>Pisolithaceae</taxon>
        <taxon>Pisolithus</taxon>
    </lineage>
</organism>
<proteinExistence type="predicted"/>